<feature type="signal peptide" evidence="1">
    <location>
        <begin position="1"/>
        <end position="17"/>
    </location>
</feature>
<reference evidence="2 3" key="1">
    <citation type="submission" date="2016-10" db="EMBL/GenBank/DDBJ databases">
        <authorList>
            <person name="de Groot N.N."/>
        </authorList>
    </citation>
    <scope>NUCLEOTIDE SEQUENCE [LARGE SCALE GENOMIC DNA]</scope>
    <source>
        <strain evidence="2">MBHS1</strain>
    </source>
</reference>
<organism evidence="2 3">
    <name type="scientific">Candidatus Venteria ishoeyi</name>
    <dbReference type="NCBI Taxonomy" id="1899563"/>
    <lineage>
        <taxon>Bacteria</taxon>
        <taxon>Pseudomonadati</taxon>
        <taxon>Pseudomonadota</taxon>
        <taxon>Gammaproteobacteria</taxon>
        <taxon>Thiotrichales</taxon>
        <taxon>Thiotrichaceae</taxon>
        <taxon>Venteria</taxon>
    </lineage>
</organism>
<keyword evidence="3" id="KW-1185">Reference proteome</keyword>
<evidence type="ECO:0000256" key="1">
    <source>
        <dbReference type="SAM" id="SignalP"/>
    </source>
</evidence>
<dbReference type="AlphaFoldDB" id="A0A1H6FBK5"/>
<dbReference type="EMBL" id="FMSV02000486">
    <property type="protein sequence ID" value="SEH06385.1"/>
    <property type="molecule type" value="Genomic_DNA"/>
</dbReference>
<gene>
    <name evidence="2" type="ORF">MBHS_02246</name>
</gene>
<protein>
    <submittedName>
        <fullName evidence="2">Uncharacterized protein</fullName>
    </submittedName>
</protein>
<accession>A0A1H6FBK5</accession>
<proteinExistence type="predicted"/>
<evidence type="ECO:0000313" key="3">
    <source>
        <dbReference type="Proteomes" id="UP000236724"/>
    </source>
</evidence>
<dbReference type="Proteomes" id="UP000236724">
    <property type="component" value="Unassembled WGS sequence"/>
</dbReference>
<evidence type="ECO:0000313" key="2">
    <source>
        <dbReference type="EMBL" id="SEH06385.1"/>
    </source>
</evidence>
<sequence>MLVTTLLFSVFSGQAFLAGAFESVNQSRLQNSNEYKRQQTTLDSAERAATAAAVDSSSVQAAQANISTLESDKTATIKRSSQKYRQEITRELSKAGSGTVVARDIIKEHIAHSCRILTLR</sequence>
<keyword evidence="1" id="KW-0732">Signal</keyword>
<feature type="chain" id="PRO_5014860874" evidence="1">
    <location>
        <begin position="18"/>
        <end position="120"/>
    </location>
</feature>
<name>A0A1H6FBK5_9GAMM</name>